<dbReference type="EMBL" id="NSJZ01000025">
    <property type="protein sequence ID" value="PAU96014.1"/>
    <property type="molecule type" value="Genomic_DNA"/>
</dbReference>
<name>A0A2A2GGA3_9RHOB</name>
<dbReference type="Proteomes" id="UP000218023">
    <property type="component" value="Unassembled WGS sequence"/>
</dbReference>
<proteinExistence type="predicted"/>
<gene>
    <name evidence="1" type="ORF">CK240_16030</name>
</gene>
<keyword evidence="2" id="KW-1185">Reference proteome</keyword>
<evidence type="ECO:0000313" key="1">
    <source>
        <dbReference type="EMBL" id="PAU96014.1"/>
    </source>
</evidence>
<protein>
    <submittedName>
        <fullName evidence="1">Uncharacterized protein</fullName>
    </submittedName>
</protein>
<dbReference type="AlphaFoldDB" id="A0A2A2GGA3"/>
<organism evidence="1 2">
    <name type="scientific">Paracoccus salipaludis</name>
    <dbReference type="NCBI Taxonomy" id="2032623"/>
    <lineage>
        <taxon>Bacteria</taxon>
        <taxon>Pseudomonadati</taxon>
        <taxon>Pseudomonadota</taxon>
        <taxon>Alphaproteobacteria</taxon>
        <taxon>Rhodobacterales</taxon>
        <taxon>Paracoccaceae</taxon>
        <taxon>Paracoccus</taxon>
    </lineage>
</organism>
<reference evidence="1 2" key="1">
    <citation type="submission" date="2017-09" db="EMBL/GenBank/DDBJ databases">
        <title>Paracoccus alkalisoli sp. nov., isolated from saline alkaline soil.</title>
        <authorList>
            <person name="Dong X."/>
            <person name="Zhang G."/>
        </authorList>
    </citation>
    <scope>NUCLEOTIDE SEQUENCE [LARGE SCALE GENOMIC DNA]</scope>
    <source>
        <strain evidence="1 2">WN007</strain>
    </source>
</reference>
<comment type="caution">
    <text evidence="1">The sequence shown here is derived from an EMBL/GenBank/DDBJ whole genome shotgun (WGS) entry which is preliminary data.</text>
</comment>
<evidence type="ECO:0000313" key="2">
    <source>
        <dbReference type="Proteomes" id="UP000218023"/>
    </source>
</evidence>
<sequence>MSLTENACGIVTAVSTTPSGSLVALRQKNPVSSAHEAIIQAFLPASIHPPEGEFAKPGDRVFLMGELDIIPGCLLPDGNDLAMLRVEMCLHA</sequence>
<accession>A0A2A2GGA3</accession>